<proteinExistence type="predicted"/>
<dbReference type="EMBL" id="SEKV01000092">
    <property type="protein sequence ID" value="TFY64650.1"/>
    <property type="molecule type" value="Genomic_DNA"/>
</dbReference>
<dbReference type="AlphaFoldDB" id="A0A4Y9YS96"/>
<accession>A0A4Y9YS96</accession>
<sequence length="236" mass="25908">MGMRKKRARIGIQNLQHYAQKKNVRQATEIHEPSTSSADGATPPTPPTFLAAYDSAQKRISDLALHRQEVLAEITQPATVATIARPEHRNYETWTGTVASFGAPSSSRTVATPSSPRPPPSQVESTATSPTATRASDRLKNRHSQHTSEKVLGKRKAAEPEEPCSAEFTPFPQARDELVDQRRRISQFGEGLIHAGTLIREQAWNADETWVSDVLCRANLPVLAAELHAVLSSHSH</sequence>
<comment type="caution">
    <text evidence="2">The sequence shown here is derived from an EMBL/GenBank/DDBJ whole genome shotgun (WGS) entry which is preliminary data.</text>
</comment>
<name>A0A4Y9YS96_9APHY</name>
<feature type="region of interest" description="Disordered" evidence="1">
    <location>
        <begin position="21"/>
        <end position="48"/>
    </location>
</feature>
<evidence type="ECO:0000313" key="3">
    <source>
        <dbReference type="Proteomes" id="UP000298390"/>
    </source>
</evidence>
<evidence type="ECO:0000313" key="2">
    <source>
        <dbReference type="EMBL" id="TFY64650.1"/>
    </source>
</evidence>
<feature type="compositionally biased region" description="Polar residues" evidence="1">
    <location>
        <begin position="97"/>
        <end position="114"/>
    </location>
</feature>
<evidence type="ECO:0000256" key="1">
    <source>
        <dbReference type="SAM" id="MobiDB-lite"/>
    </source>
</evidence>
<dbReference type="Proteomes" id="UP000298390">
    <property type="component" value="Unassembled WGS sequence"/>
</dbReference>
<feature type="region of interest" description="Disordered" evidence="1">
    <location>
        <begin position="97"/>
        <end position="168"/>
    </location>
</feature>
<reference evidence="2 3" key="1">
    <citation type="submission" date="2019-01" db="EMBL/GenBank/DDBJ databases">
        <title>Genome sequencing of the rare red list fungi Fomitopsis rosea.</title>
        <authorList>
            <person name="Buettner E."/>
            <person name="Kellner H."/>
        </authorList>
    </citation>
    <scope>NUCLEOTIDE SEQUENCE [LARGE SCALE GENOMIC DNA]</scope>
    <source>
        <strain evidence="2 3">DSM 105464</strain>
    </source>
</reference>
<feature type="compositionally biased region" description="Basic and acidic residues" evidence="1">
    <location>
        <begin position="146"/>
        <end position="159"/>
    </location>
</feature>
<gene>
    <name evidence="2" type="ORF">EVJ58_g2480</name>
</gene>
<protein>
    <submittedName>
        <fullName evidence="2">Uncharacterized protein</fullName>
    </submittedName>
</protein>
<organism evidence="2 3">
    <name type="scientific">Rhodofomes roseus</name>
    <dbReference type="NCBI Taxonomy" id="34475"/>
    <lineage>
        <taxon>Eukaryota</taxon>
        <taxon>Fungi</taxon>
        <taxon>Dikarya</taxon>
        <taxon>Basidiomycota</taxon>
        <taxon>Agaricomycotina</taxon>
        <taxon>Agaricomycetes</taxon>
        <taxon>Polyporales</taxon>
        <taxon>Rhodofomes</taxon>
    </lineage>
</organism>
<feature type="compositionally biased region" description="Low complexity" evidence="1">
    <location>
        <begin position="125"/>
        <end position="134"/>
    </location>
</feature>